<dbReference type="AlphaFoldDB" id="A0AA36H153"/>
<organism evidence="1 2">
    <name type="scientific">Cylicocyclus nassatus</name>
    <name type="common">Nematode worm</name>
    <dbReference type="NCBI Taxonomy" id="53992"/>
    <lineage>
        <taxon>Eukaryota</taxon>
        <taxon>Metazoa</taxon>
        <taxon>Ecdysozoa</taxon>
        <taxon>Nematoda</taxon>
        <taxon>Chromadorea</taxon>
        <taxon>Rhabditida</taxon>
        <taxon>Rhabditina</taxon>
        <taxon>Rhabditomorpha</taxon>
        <taxon>Strongyloidea</taxon>
        <taxon>Strongylidae</taxon>
        <taxon>Cylicocyclus</taxon>
    </lineage>
</organism>
<comment type="caution">
    <text evidence="1">The sequence shown here is derived from an EMBL/GenBank/DDBJ whole genome shotgun (WGS) entry which is preliminary data.</text>
</comment>
<gene>
    <name evidence="1" type="ORF">CYNAS_LOCUS13797</name>
</gene>
<dbReference type="PANTHER" id="PTHR31562:SF8">
    <property type="entry name" value="ALPHA-1,6-MANNOSYLTRANSFERASE"/>
    <property type="match status" value="1"/>
</dbReference>
<dbReference type="InterPro" id="IPR004988">
    <property type="entry name" value="DUF273"/>
</dbReference>
<evidence type="ECO:0000313" key="1">
    <source>
        <dbReference type="EMBL" id="CAJ0601814.1"/>
    </source>
</evidence>
<proteinExistence type="predicted"/>
<dbReference type="EMBL" id="CATQJL010000305">
    <property type="protein sequence ID" value="CAJ0601814.1"/>
    <property type="molecule type" value="Genomic_DNA"/>
</dbReference>
<accession>A0AA36H153</accession>
<name>A0AA36H153_CYLNA</name>
<dbReference type="PANTHER" id="PTHR31562">
    <property type="entry name" value="PROTEIN CBG18972"/>
    <property type="match status" value="1"/>
</dbReference>
<evidence type="ECO:0000313" key="2">
    <source>
        <dbReference type="Proteomes" id="UP001176961"/>
    </source>
</evidence>
<protein>
    <submittedName>
        <fullName evidence="1">Uncharacterized protein</fullName>
    </submittedName>
</protein>
<dbReference type="Proteomes" id="UP001176961">
    <property type="component" value="Unassembled WGS sequence"/>
</dbReference>
<sequence>MKFLEEWANFEFRLPDSWHGYDQGPLQLLLLKLLIPESTLEYEACEKYWKNATSYETYMAMVYCVRQALGVTKTWPGKVHIFRKFHAFVRDGWATNGYWCKADFMLHGWKETKLDETPFEKDIELSLCDKGLKAWKWRKEKKVSVERLRTELKGSEDFYRDYFANESRIHPFLDAFKINGCYPNCDSSTKFS</sequence>
<reference evidence="1" key="1">
    <citation type="submission" date="2023-07" db="EMBL/GenBank/DDBJ databases">
        <authorList>
            <consortium name="CYATHOMIX"/>
        </authorList>
    </citation>
    <scope>NUCLEOTIDE SEQUENCE</scope>
    <source>
        <strain evidence="1">N/A</strain>
    </source>
</reference>
<dbReference type="Pfam" id="PF03314">
    <property type="entry name" value="DUF273"/>
    <property type="match status" value="1"/>
</dbReference>
<keyword evidence="2" id="KW-1185">Reference proteome</keyword>